<evidence type="ECO:0000313" key="3">
    <source>
        <dbReference type="Proteomes" id="UP000244722"/>
    </source>
</evidence>
<keyword evidence="3" id="KW-1185">Reference proteome</keyword>
<gene>
    <name evidence="2" type="ORF">B9Z19DRAFT_1135166</name>
</gene>
<sequence>MSFSKSPTHFTTTVRTGIFRHPTYRIRTPLNRGLRSAINHAQQRSGSPITMLRHSASLMRHEARSLKLSLEQHAQFREQDTLRSQKQQATLFQHFEDQLKHCREQQDALLKHFQDQEQQYQKRVEQKNIQNRELLCAALEERTERLKLQGRYNACGALERIVYQAKLEKKIPPTTGIQEGLGKLAEGREFTDILEQEVKARRRLDLGFTVSFENLYHNTSWRTNGNDGAIIIVEETTFPDNDRAALVCLLKLQSSWLCPLPWKEKLHEFPKGGK</sequence>
<proteinExistence type="predicted"/>
<keyword evidence="1" id="KW-0175">Coiled coil</keyword>
<evidence type="ECO:0000256" key="1">
    <source>
        <dbReference type="SAM" id="Coils"/>
    </source>
</evidence>
<dbReference type="Proteomes" id="UP000244722">
    <property type="component" value="Unassembled WGS sequence"/>
</dbReference>
<feature type="coiled-coil region" evidence="1">
    <location>
        <begin position="110"/>
        <end position="149"/>
    </location>
</feature>
<dbReference type="OrthoDB" id="5425868at2759"/>
<organism evidence="2 3">
    <name type="scientific">Tuber borchii</name>
    <name type="common">White truffle</name>
    <dbReference type="NCBI Taxonomy" id="42251"/>
    <lineage>
        <taxon>Eukaryota</taxon>
        <taxon>Fungi</taxon>
        <taxon>Dikarya</taxon>
        <taxon>Ascomycota</taxon>
        <taxon>Pezizomycotina</taxon>
        <taxon>Pezizomycetes</taxon>
        <taxon>Pezizales</taxon>
        <taxon>Tuberaceae</taxon>
        <taxon>Tuber</taxon>
    </lineage>
</organism>
<dbReference type="AlphaFoldDB" id="A0A2T6ZD82"/>
<dbReference type="EMBL" id="NESQ01000377">
    <property type="protein sequence ID" value="PUU73429.1"/>
    <property type="molecule type" value="Genomic_DNA"/>
</dbReference>
<evidence type="ECO:0000313" key="2">
    <source>
        <dbReference type="EMBL" id="PUU73429.1"/>
    </source>
</evidence>
<name>A0A2T6ZD82_TUBBO</name>
<comment type="caution">
    <text evidence="2">The sequence shown here is derived from an EMBL/GenBank/DDBJ whole genome shotgun (WGS) entry which is preliminary data.</text>
</comment>
<reference evidence="2 3" key="1">
    <citation type="submission" date="2017-04" db="EMBL/GenBank/DDBJ databases">
        <title>Draft genome sequence of Tuber borchii Vittad., a whitish edible truffle.</title>
        <authorList>
            <consortium name="DOE Joint Genome Institute"/>
            <person name="Murat C."/>
            <person name="Kuo A."/>
            <person name="Barry K.W."/>
            <person name="Clum A."/>
            <person name="Dockter R.B."/>
            <person name="Fauchery L."/>
            <person name="Iotti M."/>
            <person name="Kohler A."/>
            <person name="Labutti K."/>
            <person name="Lindquist E.A."/>
            <person name="Lipzen A."/>
            <person name="Ohm R.A."/>
            <person name="Wang M."/>
            <person name="Grigoriev I.V."/>
            <person name="Zambonelli A."/>
            <person name="Martin F.M."/>
        </authorList>
    </citation>
    <scope>NUCLEOTIDE SEQUENCE [LARGE SCALE GENOMIC DNA]</scope>
    <source>
        <strain evidence="2 3">Tbo3840</strain>
    </source>
</reference>
<accession>A0A2T6ZD82</accession>
<protein>
    <submittedName>
        <fullName evidence="2">Uncharacterized protein</fullName>
    </submittedName>
</protein>